<dbReference type="SUPFAM" id="SSF50156">
    <property type="entry name" value="PDZ domain-like"/>
    <property type="match status" value="2"/>
</dbReference>
<evidence type="ECO:0000256" key="1">
    <source>
        <dbReference type="ARBA" id="ARBA00001947"/>
    </source>
</evidence>
<dbReference type="InterPro" id="IPR041489">
    <property type="entry name" value="PDZ_6"/>
</dbReference>
<dbReference type="InterPro" id="IPR001478">
    <property type="entry name" value="PDZ"/>
</dbReference>
<evidence type="ECO:0000256" key="7">
    <source>
        <dbReference type="ARBA" id="ARBA00022833"/>
    </source>
</evidence>
<evidence type="ECO:0000256" key="6">
    <source>
        <dbReference type="ARBA" id="ARBA00022801"/>
    </source>
</evidence>
<dbReference type="PANTHER" id="PTHR42837">
    <property type="entry name" value="REGULATOR OF SIGMA-E PROTEASE RSEP"/>
    <property type="match status" value="1"/>
</dbReference>
<evidence type="ECO:0000256" key="11">
    <source>
        <dbReference type="RuleBase" id="RU362031"/>
    </source>
</evidence>
<feature type="transmembrane region" description="Helical" evidence="11">
    <location>
        <begin position="27"/>
        <end position="46"/>
    </location>
</feature>
<keyword evidence="14" id="KW-1185">Reference proteome</keyword>
<comment type="similarity">
    <text evidence="3 11">Belongs to the peptidase M50B family.</text>
</comment>
<dbReference type="Pfam" id="PF02163">
    <property type="entry name" value="Peptidase_M50"/>
    <property type="match status" value="1"/>
</dbReference>
<evidence type="ECO:0000313" key="13">
    <source>
        <dbReference type="EMBL" id="AJD48825.1"/>
    </source>
</evidence>
<sequence>MLMTLLAFAVTILIIVAIHEYGHYLSMRAFGVRVLTFSIGFGPRLFSWRSKGGTDFVLSAIPLGGYVKPLDRRDCEIQPGEEHEEFSAKPAWQRVITYAAGPAANLLLAILIYWVVLMGGQSGVPPVVGEVAEGSPAASADLRPGDELVRLDQRTVQTWEQFGMAMLGHVGERGSVPLTVRGSDGIERTVGLPMAAWSADPEQPLLPVLGVTPQPIPAIVGKVSDDSAAAVAGLREGDRVLRVDGQPIAGWTEWVEAVQAAPARPLALTVQRDGSEVALTLTPKGVQTDNGEIGQAGVRAGGLREIHYGPLEAIPAAASRLWQQTSMIFAAVGKMLTGELSVKTLGGPITIAQAAGETAAIGLATFLMFLAFFSISLGVINLLPIPMLDGGWIMFGLIEMIRGKALPERFLMVAQSVGMMLVFGLMCVAVFNDLMRQFA</sequence>
<dbReference type="EMBL" id="CP004387">
    <property type="protein sequence ID" value="AJD48825.1"/>
    <property type="molecule type" value="Genomic_DNA"/>
</dbReference>
<protein>
    <recommendedName>
        <fullName evidence="11">Zinc metalloprotease</fullName>
        <ecNumber evidence="11">3.4.24.-</ecNumber>
    </recommendedName>
</protein>
<dbReference type="KEGG" id="apac:S7S_12065"/>
<gene>
    <name evidence="13" type="ORF">S7S_12065</name>
</gene>
<evidence type="ECO:0000256" key="5">
    <source>
        <dbReference type="ARBA" id="ARBA00022692"/>
    </source>
</evidence>
<keyword evidence="8 11" id="KW-1133">Transmembrane helix</keyword>
<evidence type="ECO:0000313" key="14">
    <source>
        <dbReference type="Proteomes" id="UP000006764"/>
    </source>
</evidence>
<dbReference type="CDD" id="cd23081">
    <property type="entry name" value="cpPDZ_EcRseP-like"/>
    <property type="match status" value="1"/>
</dbReference>
<organism evidence="13 14">
    <name type="scientific">Isoalcanivorax pacificus W11-5</name>
    <dbReference type="NCBI Taxonomy" id="391936"/>
    <lineage>
        <taxon>Bacteria</taxon>
        <taxon>Pseudomonadati</taxon>
        <taxon>Pseudomonadota</taxon>
        <taxon>Gammaproteobacteria</taxon>
        <taxon>Oceanospirillales</taxon>
        <taxon>Alcanivoracaceae</taxon>
        <taxon>Isoalcanivorax</taxon>
    </lineage>
</organism>
<evidence type="ECO:0000256" key="3">
    <source>
        <dbReference type="ARBA" id="ARBA00007931"/>
    </source>
</evidence>
<dbReference type="InterPro" id="IPR036034">
    <property type="entry name" value="PDZ_sf"/>
</dbReference>
<dbReference type="HOGENOM" id="CLU_025778_0_2_6"/>
<dbReference type="PANTHER" id="PTHR42837:SF2">
    <property type="entry name" value="MEMBRANE METALLOPROTEASE ARASP2, CHLOROPLASTIC-RELATED"/>
    <property type="match status" value="1"/>
</dbReference>
<accession>A0A0B4XPZ1</accession>
<dbReference type="GO" id="GO:0046872">
    <property type="term" value="F:metal ion binding"/>
    <property type="evidence" value="ECO:0007669"/>
    <property type="project" value="UniProtKB-KW"/>
</dbReference>
<feature type="transmembrane region" description="Helical" evidence="11">
    <location>
        <begin position="95"/>
        <end position="116"/>
    </location>
</feature>
<evidence type="ECO:0000256" key="4">
    <source>
        <dbReference type="ARBA" id="ARBA00022670"/>
    </source>
</evidence>
<keyword evidence="11" id="KW-0479">Metal-binding</keyword>
<name>A0A0B4XPZ1_9GAMM</name>
<dbReference type="InterPro" id="IPR008915">
    <property type="entry name" value="Peptidase_M50"/>
</dbReference>
<comment type="subcellular location">
    <subcellularLocation>
        <location evidence="2">Membrane</location>
        <topology evidence="2">Multi-pass membrane protein</topology>
    </subcellularLocation>
</comment>
<feature type="transmembrane region" description="Helical" evidence="11">
    <location>
        <begin position="359"/>
        <end position="383"/>
    </location>
</feature>
<feature type="domain" description="PDZ" evidence="12">
    <location>
        <begin position="175"/>
        <end position="285"/>
    </location>
</feature>
<feature type="transmembrane region" description="Helical" evidence="11">
    <location>
        <begin position="410"/>
        <end position="431"/>
    </location>
</feature>
<keyword evidence="7 11" id="KW-0862">Zinc</keyword>
<dbReference type="EC" id="3.4.24.-" evidence="11"/>
<dbReference type="GO" id="GO:0006508">
    <property type="term" value="P:proteolysis"/>
    <property type="evidence" value="ECO:0007669"/>
    <property type="project" value="UniProtKB-KW"/>
</dbReference>
<dbReference type="NCBIfam" id="TIGR00054">
    <property type="entry name" value="RIP metalloprotease RseP"/>
    <property type="match status" value="1"/>
</dbReference>
<dbReference type="Pfam" id="PF17820">
    <property type="entry name" value="PDZ_6"/>
    <property type="match status" value="1"/>
</dbReference>
<dbReference type="GO" id="GO:0016020">
    <property type="term" value="C:membrane"/>
    <property type="evidence" value="ECO:0007669"/>
    <property type="project" value="UniProtKB-SubCell"/>
</dbReference>
<dbReference type="AlphaFoldDB" id="A0A0B4XPZ1"/>
<comment type="cofactor">
    <cofactor evidence="1 11">
        <name>Zn(2+)</name>
        <dbReference type="ChEBI" id="CHEBI:29105"/>
    </cofactor>
</comment>
<dbReference type="PROSITE" id="PS50106">
    <property type="entry name" value="PDZ"/>
    <property type="match status" value="1"/>
</dbReference>
<dbReference type="RefSeq" id="WP_008736766.1">
    <property type="nucleotide sequence ID" value="NZ_CP004387.1"/>
</dbReference>
<evidence type="ECO:0000256" key="2">
    <source>
        <dbReference type="ARBA" id="ARBA00004141"/>
    </source>
</evidence>
<keyword evidence="5 11" id="KW-0812">Transmembrane</keyword>
<dbReference type="GO" id="GO:0004222">
    <property type="term" value="F:metalloendopeptidase activity"/>
    <property type="evidence" value="ECO:0007669"/>
    <property type="project" value="InterPro"/>
</dbReference>
<evidence type="ECO:0000256" key="8">
    <source>
        <dbReference type="ARBA" id="ARBA00022989"/>
    </source>
</evidence>
<proteinExistence type="inferred from homology"/>
<dbReference type="CDD" id="cd06163">
    <property type="entry name" value="S2P-M50_PDZ_RseP-like"/>
    <property type="match status" value="2"/>
</dbReference>
<keyword evidence="6 11" id="KW-0378">Hydrolase</keyword>
<reference evidence="13 14" key="1">
    <citation type="journal article" date="2012" name="J. Bacteriol.">
        <title>Genome sequence of an alkane-degrading bacterium, Alcanivorax pacificus type strain W11-5, isolated from deep sea sediment.</title>
        <authorList>
            <person name="Lai Q."/>
            <person name="Shao Z."/>
        </authorList>
    </citation>
    <scope>NUCLEOTIDE SEQUENCE [LARGE SCALE GENOMIC DNA]</scope>
    <source>
        <strain evidence="13 14">W11-5</strain>
    </source>
</reference>
<evidence type="ECO:0000259" key="12">
    <source>
        <dbReference type="PROSITE" id="PS50106"/>
    </source>
</evidence>
<dbReference type="SMART" id="SM00228">
    <property type="entry name" value="PDZ"/>
    <property type="match status" value="2"/>
</dbReference>
<evidence type="ECO:0000256" key="10">
    <source>
        <dbReference type="ARBA" id="ARBA00023136"/>
    </source>
</evidence>
<keyword evidence="9 11" id="KW-0482">Metalloprotease</keyword>
<keyword evidence="10 11" id="KW-0472">Membrane</keyword>
<keyword evidence="4 13" id="KW-0645">Protease</keyword>
<dbReference type="InterPro" id="IPR004387">
    <property type="entry name" value="Pept_M50_Zn"/>
</dbReference>
<evidence type="ECO:0000256" key="9">
    <source>
        <dbReference type="ARBA" id="ARBA00023049"/>
    </source>
</evidence>
<dbReference type="Gene3D" id="2.30.42.10">
    <property type="match status" value="2"/>
</dbReference>
<dbReference type="Proteomes" id="UP000006764">
    <property type="component" value="Chromosome"/>
</dbReference>
<dbReference type="STRING" id="391936.S7S_12065"/>